<evidence type="ECO:0000313" key="4">
    <source>
        <dbReference type="Proteomes" id="UP000295506"/>
    </source>
</evidence>
<dbReference type="Proteomes" id="UP000295506">
    <property type="component" value="Unassembled WGS sequence"/>
</dbReference>
<sequence>MNKTGRPEILRDSHVRDIQDRLNRGQLHGYIATCYGCNPKTVSRFIRRHHLRRDNTHLNETRDNLKMLTAYSHRYAKRHFKILRAQRFYGVEYEELLSRFNALIPDVLRMFVPGFLKGGQDKPACLRTYFYSACQNAAQDYRQELVDELDDQGFVSEHEIVPPSKKPATYSSQCHDCGVEWSWSWFPLTVRRGECPYCHGTNGRRLMKPRT</sequence>
<dbReference type="Proteomes" id="UP000055611">
    <property type="component" value="Chromosome"/>
</dbReference>
<accession>A0A126QRY1</accession>
<gene>
    <name evidence="1" type="ORF">AWY79_15835</name>
    <name evidence="2" type="ORF">EDC59_102198</name>
</gene>
<protein>
    <submittedName>
        <fullName evidence="2">Uncharacterized protein</fullName>
    </submittedName>
</protein>
<name>A0A126QRY1_9BACT</name>
<organism evidence="2 4">
    <name type="scientific">Pseudodesulfovibrio indicus</name>
    <dbReference type="NCBI Taxonomy" id="1716143"/>
    <lineage>
        <taxon>Bacteria</taxon>
        <taxon>Pseudomonadati</taxon>
        <taxon>Thermodesulfobacteriota</taxon>
        <taxon>Desulfovibrionia</taxon>
        <taxon>Desulfovibrionales</taxon>
        <taxon>Desulfovibrionaceae</taxon>
    </lineage>
</organism>
<reference evidence="2 4" key="2">
    <citation type="submission" date="2019-03" db="EMBL/GenBank/DDBJ databases">
        <title>Genomic Encyclopedia of Type Strains, Phase IV (KMG-IV): sequencing the most valuable type-strain genomes for metagenomic binning, comparative biology and taxonomic classification.</title>
        <authorList>
            <person name="Goeker M."/>
        </authorList>
    </citation>
    <scope>NUCLEOTIDE SEQUENCE [LARGE SCALE GENOMIC DNA]</scope>
    <source>
        <strain evidence="2 4">DSM 101483</strain>
    </source>
</reference>
<proteinExistence type="predicted"/>
<reference evidence="1 3" key="1">
    <citation type="journal article" date="2016" name="Front. Microbiol.">
        <title>Genome Sequence of the Piezophilic, Mesophilic Sulfate-Reducing Bacterium Desulfovibrio indicus J2T.</title>
        <authorList>
            <person name="Cao J."/>
            <person name="Maignien L."/>
            <person name="Shao Z."/>
            <person name="Alain K."/>
            <person name="Jebbar M."/>
        </authorList>
    </citation>
    <scope>NUCLEOTIDE SEQUENCE [LARGE SCALE GENOMIC DNA]</scope>
    <source>
        <strain evidence="1 3">J2</strain>
    </source>
</reference>
<evidence type="ECO:0000313" key="1">
    <source>
        <dbReference type="EMBL" id="AMK12466.1"/>
    </source>
</evidence>
<dbReference type="EMBL" id="SOBK01000002">
    <property type="protein sequence ID" value="TDT90768.1"/>
    <property type="molecule type" value="Genomic_DNA"/>
</dbReference>
<dbReference type="AlphaFoldDB" id="A0A126QRY1"/>
<dbReference type="EMBL" id="CP014206">
    <property type="protein sequence ID" value="AMK12466.1"/>
    <property type="molecule type" value="Genomic_DNA"/>
</dbReference>
<evidence type="ECO:0000313" key="3">
    <source>
        <dbReference type="Proteomes" id="UP000055611"/>
    </source>
</evidence>
<keyword evidence="3" id="KW-1185">Reference proteome</keyword>
<dbReference type="KEGG" id="dej:AWY79_15835"/>
<evidence type="ECO:0000313" key="2">
    <source>
        <dbReference type="EMBL" id="TDT90768.1"/>
    </source>
</evidence>